<dbReference type="Gene3D" id="2.40.30.130">
    <property type="match status" value="1"/>
</dbReference>
<evidence type="ECO:0000256" key="1">
    <source>
        <dbReference type="ARBA" id="ARBA00001947"/>
    </source>
</evidence>
<gene>
    <name evidence="6" type="ORF">EDD68_10216</name>
</gene>
<dbReference type="GO" id="GO:0046872">
    <property type="term" value="F:metal ion binding"/>
    <property type="evidence" value="ECO:0007669"/>
    <property type="project" value="UniProtKB-KW"/>
</dbReference>
<dbReference type="GO" id="GO:0005737">
    <property type="term" value="C:cytoplasm"/>
    <property type="evidence" value="ECO:0007669"/>
    <property type="project" value="UniProtKB-SubCell"/>
</dbReference>
<dbReference type="SUPFAM" id="SSF50447">
    <property type="entry name" value="Translation proteins"/>
    <property type="match status" value="1"/>
</dbReference>
<dbReference type="GO" id="GO:0006419">
    <property type="term" value="P:alanyl-tRNA aminoacylation"/>
    <property type="evidence" value="ECO:0007669"/>
    <property type="project" value="InterPro"/>
</dbReference>
<keyword evidence="6" id="KW-0378">Hydrolase</keyword>
<comment type="subcellular location">
    <subcellularLocation>
        <location evidence="2">Cytoplasm</location>
    </subcellularLocation>
</comment>
<dbReference type="SMART" id="SM00863">
    <property type="entry name" value="tRNA_SAD"/>
    <property type="match status" value="1"/>
</dbReference>
<organism evidence="6 7">
    <name type="scientific">Melghiribacillus thermohalophilus</name>
    <dbReference type="NCBI Taxonomy" id="1324956"/>
    <lineage>
        <taxon>Bacteria</taxon>
        <taxon>Bacillati</taxon>
        <taxon>Bacillota</taxon>
        <taxon>Bacilli</taxon>
        <taxon>Bacillales</taxon>
        <taxon>Bacillaceae</taxon>
        <taxon>Melghiribacillus</taxon>
    </lineage>
</organism>
<keyword evidence="3" id="KW-0479">Metal-binding</keyword>
<evidence type="ECO:0000313" key="6">
    <source>
        <dbReference type="EMBL" id="TCT26315.1"/>
    </source>
</evidence>
<dbReference type="InterPro" id="IPR018164">
    <property type="entry name" value="Ala-tRNA-synth_IIc_N"/>
</dbReference>
<evidence type="ECO:0000256" key="3">
    <source>
        <dbReference type="ARBA" id="ARBA00022723"/>
    </source>
</evidence>
<sequence>MTKRIYLTDCYAQAFNGTIEKIDGEKVYLDQTLFYPTGGGQEHDTGVLIQHGRECEVYKVKQEKGNVVHYVKNAEELNPGPIKGRINWDRRYGLMRHHTLLHVIGAVIYHRYEGLCTGNKIYPDRARIDFNNLPEIDDEEIADVFAEVNDIIQQNHPVTFEEVSREEAEHQSEYIKTAINLLPPHVKQVRLVRIGEVDTQACGGTHVKETREIGHAQFIKFVSKGKQNKRFELRAIRSLA</sequence>
<proteinExistence type="predicted"/>
<dbReference type="Pfam" id="PF01411">
    <property type="entry name" value="tRNA-synt_2c"/>
    <property type="match status" value="1"/>
</dbReference>
<name>A0A4R3NC60_9BACI</name>
<dbReference type="InterPro" id="IPR018165">
    <property type="entry name" value="Ala-tRNA-synth_IIc_core"/>
</dbReference>
<dbReference type="InterPro" id="IPR018163">
    <property type="entry name" value="Thr/Ala-tRNA-synth_IIc_edit"/>
</dbReference>
<keyword evidence="4" id="KW-0862">Zinc</keyword>
<dbReference type="Gene3D" id="3.30.980.10">
    <property type="entry name" value="Threonyl-trna Synthetase, Chain A, domain 2"/>
    <property type="match status" value="1"/>
</dbReference>
<dbReference type="SUPFAM" id="SSF55186">
    <property type="entry name" value="ThrRS/AlaRS common domain"/>
    <property type="match status" value="1"/>
</dbReference>
<reference evidence="6 7" key="1">
    <citation type="submission" date="2019-03" db="EMBL/GenBank/DDBJ databases">
        <title>Genomic Encyclopedia of Type Strains, Phase IV (KMG-IV): sequencing the most valuable type-strain genomes for metagenomic binning, comparative biology and taxonomic classification.</title>
        <authorList>
            <person name="Goeker M."/>
        </authorList>
    </citation>
    <scope>NUCLEOTIDE SEQUENCE [LARGE SCALE GENOMIC DNA]</scope>
    <source>
        <strain evidence="6 7">DSM 25894</strain>
    </source>
</reference>
<comment type="caution">
    <text evidence="6">The sequence shown here is derived from an EMBL/GenBank/DDBJ whole genome shotgun (WGS) entry which is preliminary data.</text>
</comment>
<dbReference type="Proteomes" id="UP000294650">
    <property type="component" value="Unassembled WGS sequence"/>
</dbReference>
<dbReference type="PANTHER" id="PTHR43462:SF1">
    <property type="entry name" value="ALANYL-TRNA EDITING PROTEIN AARSD1"/>
    <property type="match status" value="1"/>
</dbReference>
<dbReference type="EMBL" id="SMAN01000002">
    <property type="protein sequence ID" value="TCT26315.1"/>
    <property type="molecule type" value="Genomic_DNA"/>
</dbReference>
<dbReference type="GO" id="GO:0005524">
    <property type="term" value="F:ATP binding"/>
    <property type="evidence" value="ECO:0007669"/>
    <property type="project" value="InterPro"/>
</dbReference>
<dbReference type="InterPro" id="IPR012947">
    <property type="entry name" value="tRNA_SAD"/>
</dbReference>
<dbReference type="PANTHER" id="PTHR43462">
    <property type="entry name" value="ALANYL-TRNA EDITING PROTEIN"/>
    <property type="match status" value="1"/>
</dbReference>
<evidence type="ECO:0000256" key="4">
    <source>
        <dbReference type="ARBA" id="ARBA00022833"/>
    </source>
</evidence>
<dbReference type="AlphaFoldDB" id="A0A4R3NC60"/>
<dbReference type="Pfam" id="PF07973">
    <property type="entry name" value="tRNA_SAD"/>
    <property type="match status" value="1"/>
</dbReference>
<comment type="cofactor">
    <cofactor evidence="1">
        <name>Zn(2+)</name>
        <dbReference type="ChEBI" id="CHEBI:29105"/>
    </cofactor>
</comment>
<accession>A0A4R3NC60</accession>
<dbReference type="RefSeq" id="WP_243646733.1">
    <property type="nucleotide sequence ID" value="NZ_SMAN01000002.1"/>
</dbReference>
<dbReference type="InterPro" id="IPR051335">
    <property type="entry name" value="Alanyl-tRNA_Editing_Enzymes"/>
</dbReference>
<evidence type="ECO:0000259" key="5">
    <source>
        <dbReference type="PROSITE" id="PS50860"/>
    </source>
</evidence>
<evidence type="ECO:0000313" key="7">
    <source>
        <dbReference type="Proteomes" id="UP000294650"/>
    </source>
</evidence>
<dbReference type="GO" id="GO:0003676">
    <property type="term" value="F:nucleic acid binding"/>
    <property type="evidence" value="ECO:0007669"/>
    <property type="project" value="InterPro"/>
</dbReference>
<feature type="domain" description="Alanyl-transfer RNA synthetases family profile" evidence="5">
    <location>
        <begin position="1"/>
        <end position="232"/>
    </location>
</feature>
<dbReference type="GO" id="GO:0002161">
    <property type="term" value="F:aminoacyl-tRNA deacylase activity"/>
    <property type="evidence" value="ECO:0007669"/>
    <property type="project" value="UniProtKB-ARBA"/>
</dbReference>
<keyword evidence="7" id="KW-1185">Reference proteome</keyword>
<evidence type="ECO:0000256" key="2">
    <source>
        <dbReference type="ARBA" id="ARBA00004496"/>
    </source>
</evidence>
<dbReference type="GO" id="GO:0004813">
    <property type="term" value="F:alanine-tRNA ligase activity"/>
    <property type="evidence" value="ECO:0007669"/>
    <property type="project" value="InterPro"/>
</dbReference>
<protein>
    <submittedName>
        <fullName evidence="6">Ala-tRNA(Pro) hydrolase</fullName>
    </submittedName>
</protein>
<dbReference type="InterPro" id="IPR009000">
    <property type="entry name" value="Transl_B-barrel_sf"/>
</dbReference>
<dbReference type="PROSITE" id="PS50860">
    <property type="entry name" value="AA_TRNA_LIGASE_II_ALA"/>
    <property type="match status" value="1"/>
</dbReference>